<dbReference type="AlphaFoldDB" id="A0A8H6RP40"/>
<dbReference type="Pfam" id="PF19086">
    <property type="entry name" value="Terpene_syn_C_2"/>
    <property type="match status" value="1"/>
</dbReference>
<accession>A0A8H6RP40</accession>
<reference evidence="4" key="1">
    <citation type="submission" date="2020-04" db="EMBL/GenBank/DDBJ databases">
        <title>Draft genome resource of the tomato pathogen Pseudocercospora fuligena.</title>
        <authorList>
            <person name="Zaccaron A."/>
        </authorList>
    </citation>
    <scope>NUCLEOTIDE SEQUENCE</scope>
    <source>
        <strain evidence="4">PF001</strain>
    </source>
</reference>
<dbReference type="OrthoDB" id="6921389at2759"/>
<evidence type="ECO:0000256" key="3">
    <source>
        <dbReference type="ARBA" id="ARBA00022842"/>
    </source>
</evidence>
<comment type="caution">
    <text evidence="4">The sequence shown here is derived from an EMBL/GenBank/DDBJ whole genome shotgun (WGS) entry which is preliminary data.</text>
</comment>
<evidence type="ECO:0000313" key="5">
    <source>
        <dbReference type="Proteomes" id="UP000660729"/>
    </source>
</evidence>
<dbReference type="Gene3D" id="1.10.600.10">
    <property type="entry name" value="Farnesyl Diphosphate Synthase"/>
    <property type="match status" value="2"/>
</dbReference>
<gene>
    <name evidence="4" type="ORF">HII31_03965</name>
</gene>
<dbReference type="Pfam" id="PF00348">
    <property type="entry name" value="polyprenyl_synt"/>
    <property type="match status" value="1"/>
</dbReference>
<organism evidence="4 5">
    <name type="scientific">Pseudocercospora fuligena</name>
    <dbReference type="NCBI Taxonomy" id="685502"/>
    <lineage>
        <taxon>Eukaryota</taxon>
        <taxon>Fungi</taxon>
        <taxon>Dikarya</taxon>
        <taxon>Ascomycota</taxon>
        <taxon>Pezizomycotina</taxon>
        <taxon>Dothideomycetes</taxon>
        <taxon>Dothideomycetidae</taxon>
        <taxon>Mycosphaerellales</taxon>
        <taxon>Mycosphaerellaceae</taxon>
        <taxon>Pseudocercospora</taxon>
    </lineage>
</organism>
<dbReference type="GO" id="GO:0046872">
    <property type="term" value="F:metal ion binding"/>
    <property type="evidence" value="ECO:0007669"/>
    <property type="project" value="UniProtKB-KW"/>
</dbReference>
<proteinExistence type="predicted"/>
<keyword evidence="2" id="KW-0479">Metal-binding</keyword>
<dbReference type="InterPro" id="IPR033749">
    <property type="entry name" value="Polyprenyl_synt_CS"/>
</dbReference>
<dbReference type="GO" id="GO:0004659">
    <property type="term" value="F:prenyltransferase activity"/>
    <property type="evidence" value="ECO:0007669"/>
    <property type="project" value="InterPro"/>
</dbReference>
<keyword evidence="3" id="KW-0460">Magnesium</keyword>
<dbReference type="GO" id="GO:0008299">
    <property type="term" value="P:isoprenoid biosynthetic process"/>
    <property type="evidence" value="ECO:0007669"/>
    <property type="project" value="InterPro"/>
</dbReference>
<evidence type="ECO:0000313" key="4">
    <source>
        <dbReference type="EMBL" id="KAF7194703.1"/>
    </source>
</evidence>
<dbReference type="PANTHER" id="PTHR12001">
    <property type="entry name" value="GERANYLGERANYL PYROPHOSPHATE SYNTHASE"/>
    <property type="match status" value="1"/>
</dbReference>
<dbReference type="PROSITE" id="PS00444">
    <property type="entry name" value="POLYPRENYL_SYNTHASE_2"/>
    <property type="match status" value="1"/>
</dbReference>
<dbReference type="Proteomes" id="UP000660729">
    <property type="component" value="Unassembled WGS sequence"/>
</dbReference>
<dbReference type="SFLD" id="SFLDS00005">
    <property type="entry name" value="Isoprenoid_Synthase_Type_I"/>
    <property type="match status" value="1"/>
</dbReference>
<dbReference type="PROSITE" id="PS00723">
    <property type="entry name" value="POLYPRENYL_SYNTHASE_1"/>
    <property type="match status" value="1"/>
</dbReference>
<evidence type="ECO:0000256" key="1">
    <source>
        <dbReference type="ARBA" id="ARBA00022679"/>
    </source>
</evidence>
<protein>
    <submittedName>
        <fullName evidence="4">Ophiobolin F synthase</fullName>
    </submittedName>
</protein>
<dbReference type="CDD" id="cd00685">
    <property type="entry name" value="Trans_IPPS_HT"/>
    <property type="match status" value="1"/>
</dbReference>
<dbReference type="PANTHER" id="PTHR12001:SF72">
    <property type="entry name" value="THIJ_PFPI FAMILY PROTEIN (AFU_ORTHOLOGUE AFUA_3G01210)-RELATED"/>
    <property type="match status" value="1"/>
</dbReference>
<dbReference type="EMBL" id="JABCIY010000056">
    <property type="protein sequence ID" value="KAF7194703.1"/>
    <property type="molecule type" value="Genomic_DNA"/>
</dbReference>
<dbReference type="GO" id="GO:0046165">
    <property type="term" value="P:alcohol biosynthetic process"/>
    <property type="evidence" value="ECO:0007669"/>
    <property type="project" value="UniProtKB-ARBA"/>
</dbReference>
<keyword evidence="1" id="KW-0808">Transferase</keyword>
<dbReference type="InterPro" id="IPR008949">
    <property type="entry name" value="Isoprenoid_synthase_dom_sf"/>
</dbReference>
<evidence type="ECO:0000256" key="2">
    <source>
        <dbReference type="ARBA" id="ARBA00022723"/>
    </source>
</evidence>
<dbReference type="GO" id="GO:0043386">
    <property type="term" value="P:mycotoxin biosynthetic process"/>
    <property type="evidence" value="ECO:0007669"/>
    <property type="project" value="UniProtKB-ARBA"/>
</dbReference>
<name>A0A8H6RP40_9PEZI</name>
<dbReference type="SUPFAM" id="SSF48576">
    <property type="entry name" value="Terpenoid synthases"/>
    <property type="match status" value="2"/>
</dbReference>
<keyword evidence="5" id="KW-1185">Reference proteome</keyword>
<dbReference type="InterPro" id="IPR000092">
    <property type="entry name" value="Polyprenyl_synt"/>
</dbReference>
<sequence length="702" mass="79115">MEYQYSYQLDPSSYDSQGLCNGIPLRVHRNSDLEEAGTIRLQTDWRRYVGHLPVQSYGSTMGPIYNFTSVAIPECRPDRIELVSYIMEFGFLHDDLIDVSKTNDAMSLNDNVLNNLRGDSTESEVLRDTGEARILKKILAEAASIDSKRQRVLVDYWKNDLSTKRDRTKFDGFDDYLDFRVVDCGSLFLIALATFGMALDIPREEKEECWRLTRPVWAAAALTNDVQSWEKECRLVQLQDKTDMVNSIWILMKQHTIDVEEAKARVLNKVKEFVSQYIQTVRTTATRQDLSLDSRIFVEAMQYMISGNAMWGISSPRYHPECSLTPFQLARCRNHVSINGSLDHDGEATASFANDFHDGLTADVTDITDDTAVHGPVPNPNNSIFVSKSSTMSHDLVSRPAQYITSLHSKSIRSILSKALNVWLNICEGDFERIDSIVTLLHNASLMLDDVEDHSDLRRGQPSTHLVFGVEQTINSAGYRIIEASKEARKLAAPQSLDIFNEEVTALHIGQSYDLAWTKYIECPSVDEFLKMIDMKTGALIRLPGRLMLALAQSKLEPEILDLLNMFGRFYQIRDDYMNLGSSDYSNLKGSCEDLDEGKFTLTTIHALRTASPQQRSVLRSLLFQRHVMGGMNSAQKALFLGILQACGSFEYAEAVLRKLSKDIAAQIQILETKSGIANSPLSQLLQSLDMSFEEVAAQSHT</sequence>